<dbReference type="PANTHER" id="PTHR10678">
    <property type="entry name" value="26S PROTEASOME NON-ATPASE REGULATORY SUBUNIT 11/COP9 SIGNALOSOME COMPLEX SUBUNIT 2"/>
    <property type="match status" value="1"/>
</dbReference>
<name>L0B199_THEEQ</name>
<dbReference type="InterPro" id="IPR040773">
    <property type="entry name" value="Rpn6_N"/>
</dbReference>
<dbReference type="Pfam" id="PF18055">
    <property type="entry name" value="RPN6_N"/>
    <property type="match status" value="1"/>
</dbReference>
<dbReference type="EMBL" id="CP001670">
    <property type="protein sequence ID" value="AFZ81605.1"/>
    <property type="molecule type" value="Genomic_DNA"/>
</dbReference>
<dbReference type="RefSeq" id="XP_004831271.1">
    <property type="nucleotide sequence ID" value="XM_004831214.1"/>
</dbReference>
<accession>L0B199</accession>
<proteinExistence type="inferred from homology"/>
<dbReference type="InterPro" id="IPR050871">
    <property type="entry name" value="26S_Proteasome/COP9_Components"/>
</dbReference>
<evidence type="ECO:0000256" key="2">
    <source>
        <dbReference type="ARBA" id="ARBA00022942"/>
    </source>
</evidence>
<feature type="domain" description="PCI" evidence="3">
    <location>
        <begin position="391"/>
        <end position="559"/>
    </location>
</feature>
<evidence type="ECO:0000259" key="3">
    <source>
        <dbReference type="PROSITE" id="PS50250"/>
    </source>
</evidence>
<dbReference type="SMART" id="SM00088">
    <property type="entry name" value="PINT"/>
    <property type="match status" value="1"/>
</dbReference>
<protein>
    <submittedName>
        <fullName evidence="4">Proteosome subunit, putative</fullName>
    </submittedName>
</protein>
<dbReference type="KEGG" id="beq:BEWA_010190"/>
<dbReference type="STRING" id="1537102.L0B199"/>
<keyword evidence="2" id="KW-0647">Proteasome</keyword>
<sequence length="589" mass="67537">MADVDEIVSKFNALSTRKDTIDKSNSAKCFPGAKVGCCTYPDDLIMEYVLLNEDILGTKDTQDASSGNKAGSNHRINVLSDERILYICENVICVICHHLIETGQTNALLGVLVRNEDFFSILPQAKTAKMIRSILERLSQEVKDLNVLYKIFSIYRTWCDSKKRKFLGLRLELKIIIILILMRKFNAASNRLNLLQQEVKAIEDKPLLLDIYLVQAKFHLLLRNFIKMKVAISNAKNIATNINTPVYVTAEIDLLSGILYICEKDYKTAYSYLYESFEAFNMSLCNTYSYLYPDLNKVKQKKLVFDTISTYQPMHDDESEISPLTDKPRYSCHPTTSDISAVFFTFYNLHDYNFGVDTELQQYVDSCGSFYLKHNTISHDMDNIDDESYSLTFESGTNNVDIITLVRADERKLVQSLKYLMLSTVLNDQANEVNTILGAKNKLKYSNHIEIVMIQKISKCYRESSLVDFEGLLVDYKSVILLDPVLQHEIEGLYETLLEKNIIRLLKPYSVVECEFISRKLQLPQDKIEKKLAEMILDNKLKGTIDQGSSTLEVYEDFTIQPIYEDVNKSIGHMTEVIETLYEKAQCAI</sequence>
<dbReference type="InterPro" id="IPR000717">
    <property type="entry name" value="PCI_dom"/>
</dbReference>
<dbReference type="SUPFAM" id="SSF46785">
    <property type="entry name" value="Winged helix' DNA-binding domain"/>
    <property type="match status" value="1"/>
</dbReference>
<comment type="similarity">
    <text evidence="1">Belongs to the proteasome subunit S9 family.</text>
</comment>
<keyword evidence="5" id="KW-1185">Reference proteome</keyword>
<dbReference type="Gene3D" id="1.25.40.570">
    <property type="match status" value="2"/>
</dbReference>
<dbReference type="AlphaFoldDB" id="L0B199"/>
<gene>
    <name evidence="4" type="ORF">BEWA_010190</name>
</gene>
<dbReference type="GO" id="GO:0000502">
    <property type="term" value="C:proteasome complex"/>
    <property type="evidence" value="ECO:0007669"/>
    <property type="project" value="UniProtKB-KW"/>
</dbReference>
<evidence type="ECO:0000256" key="1">
    <source>
        <dbReference type="ARBA" id="ARBA00007454"/>
    </source>
</evidence>
<organism evidence="4 5">
    <name type="scientific">Theileria equi strain WA</name>
    <dbReference type="NCBI Taxonomy" id="1537102"/>
    <lineage>
        <taxon>Eukaryota</taxon>
        <taxon>Sar</taxon>
        <taxon>Alveolata</taxon>
        <taxon>Apicomplexa</taxon>
        <taxon>Aconoidasida</taxon>
        <taxon>Piroplasmida</taxon>
        <taxon>Theileriidae</taxon>
        <taxon>Theileria</taxon>
    </lineage>
</organism>
<dbReference type="eggNOG" id="KOG1463">
    <property type="taxonomic scope" value="Eukaryota"/>
</dbReference>
<dbReference type="Pfam" id="PF01399">
    <property type="entry name" value="PCI"/>
    <property type="match status" value="1"/>
</dbReference>
<dbReference type="GeneID" id="15805569"/>
<evidence type="ECO:0000313" key="4">
    <source>
        <dbReference type="EMBL" id="AFZ81605.1"/>
    </source>
</evidence>
<evidence type="ECO:0000313" key="5">
    <source>
        <dbReference type="Proteomes" id="UP000031512"/>
    </source>
</evidence>
<dbReference type="InterPro" id="IPR036390">
    <property type="entry name" value="WH_DNA-bd_sf"/>
</dbReference>
<dbReference type="OrthoDB" id="1418352at2759"/>
<dbReference type="Proteomes" id="UP000031512">
    <property type="component" value="Chromosome 3"/>
</dbReference>
<dbReference type="VEuPathDB" id="PiroplasmaDB:BEWA_010190"/>
<dbReference type="PROSITE" id="PS50250">
    <property type="entry name" value="PCI"/>
    <property type="match status" value="1"/>
</dbReference>
<reference evidence="4 5" key="1">
    <citation type="journal article" date="2012" name="BMC Genomics">
        <title>Comparative genomic analysis and phylogenetic position of Theileria equi.</title>
        <authorList>
            <person name="Kappmeyer L.S."/>
            <person name="Thiagarajan M."/>
            <person name="Herndon D.R."/>
            <person name="Ramsay J.D."/>
            <person name="Caler E."/>
            <person name="Djikeng A."/>
            <person name="Gillespie J.J."/>
            <person name="Lau A.O."/>
            <person name="Roalson E.H."/>
            <person name="Silva J.C."/>
            <person name="Silva M.G."/>
            <person name="Suarez C.E."/>
            <person name="Ueti M.W."/>
            <person name="Nene V.M."/>
            <person name="Mealey R.H."/>
            <person name="Knowles D.P."/>
            <person name="Brayton K.A."/>
        </authorList>
    </citation>
    <scope>NUCLEOTIDE SEQUENCE [LARGE SCALE GENOMIC DNA]</scope>
    <source>
        <strain evidence="4 5">WA</strain>
    </source>
</reference>